<dbReference type="AlphaFoldDB" id="A0A6J8BWT3"/>
<comment type="similarity">
    <text evidence="3">Belongs to the sorting nexin family.</text>
</comment>
<keyword evidence="6" id="KW-0597">Phosphoprotein</keyword>
<dbReference type="InterPro" id="IPR027267">
    <property type="entry name" value="AH/BAR_dom_sf"/>
</dbReference>
<dbReference type="OrthoDB" id="271164at2759"/>
<evidence type="ECO:0000256" key="9">
    <source>
        <dbReference type="ARBA" id="ARBA00022990"/>
    </source>
</evidence>
<evidence type="ECO:0000256" key="5">
    <source>
        <dbReference type="ARBA" id="ARBA00022448"/>
    </source>
</evidence>
<evidence type="ECO:0000256" key="6">
    <source>
        <dbReference type="ARBA" id="ARBA00022553"/>
    </source>
</evidence>
<dbReference type="GO" id="GO:0042995">
    <property type="term" value="C:cell projection"/>
    <property type="evidence" value="ECO:0007669"/>
    <property type="project" value="UniProtKB-SubCell"/>
</dbReference>
<keyword evidence="5" id="KW-0813">Transport</keyword>
<dbReference type="Pfam" id="PF09325">
    <property type="entry name" value="Vps5"/>
    <property type="match status" value="1"/>
</dbReference>
<dbReference type="GO" id="GO:0015031">
    <property type="term" value="P:protein transport"/>
    <property type="evidence" value="ECO:0007669"/>
    <property type="project" value="UniProtKB-KW"/>
</dbReference>
<evidence type="ECO:0000256" key="13">
    <source>
        <dbReference type="SAM" id="MobiDB-lite"/>
    </source>
</evidence>
<reference evidence="15 16" key="1">
    <citation type="submission" date="2020-06" db="EMBL/GenBank/DDBJ databases">
        <authorList>
            <person name="Li R."/>
            <person name="Bekaert M."/>
        </authorList>
    </citation>
    <scope>NUCLEOTIDE SEQUENCE [LARGE SCALE GENOMIC DNA]</scope>
    <source>
        <strain evidence="16">wild</strain>
    </source>
</reference>
<evidence type="ECO:0000313" key="15">
    <source>
        <dbReference type="EMBL" id="CAC5387310.1"/>
    </source>
</evidence>
<evidence type="ECO:0000256" key="4">
    <source>
        <dbReference type="ARBA" id="ARBA00020435"/>
    </source>
</evidence>
<evidence type="ECO:0000256" key="11">
    <source>
        <dbReference type="ARBA" id="ARBA00023273"/>
    </source>
</evidence>
<dbReference type="GO" id="GO:0035091">
    <property type="term" value="F:phosphatidylinositol binding"/>
    <property type="evidence" value="ECO:0007669"/>
    <property type="project" value="InterPro"/>
</dbReference>
<name>A0A6J8BWT3_MYTCO</name>
<feature type="compositionally biased region" description="Acidic residues" evidence="13">
    <location>
        <begin position="12"/>
        <end position="22"/>
    </location>
</feature>
<keyword evidence="7" id="KW-0967">Endosome</keyword>
<evidence type="ECO:0000256" key="10">
    <source>
        <dbReference type="ARBA" id="ARBA00023136"/>
    </source>
</evidence>
<dbReference type="Gene3D" id="1.20.1270.60">
    <property type="entry name" value="Arfaptin homology (AH) domain/BAR domain"/>
    <property type="match status" value="1"/>
</dbReference>
<protein>
    <recommendedName>
        <fullName evidence="4">Sorting nexin-2</fullName>
    </recommendedName>
</protein>
<keyword evidence="10" id="KW-0472">Membrane</keyword>
<dbReference type="GO" id="GO:0034498">
    <property type="term" value="P:early endosome to Golgi transport"/>
    <property type="evidence" value="ECO:0007669"/>
    <property type="project" value="TreeGrafter"/>
</dbReference>
<dbReference type="SUPFAM" id="SSF103657">
    <property type="entry name" value="BAR/IMD domain-like"/>
    <property type="match status" value="1"/>
</dbReference>
<feature type="domain" description="PX" evidence="14">
    <location>
        <begin position="146"/>
        <end position="274"/>
    </location>
</feature>
<accession>A0A6J8BWT3</accession>
<organism evidence="15 16">
    <name type="scientific">Mytilus coruscus</name>
    <name type="common">Sea mussel</name>
    <dbReference type="NCBI Taxonomy" id="42192"/>
    <lineage>
        <taxon>Eukaryota</taxon>
        <taxon>Metazoa</taxon>
        <taxon>Spiralia</taxon>
        <taxon>Lophotrochozoa</taxon>
        <taxon>Mollusca</taxon>
        <taxon>Bivalvia</taxon>
        <taxon>Autobranchia</taxon>
        <taxon>Pteriomorphia</taxon>
        <taxon>Mytilida</taxon>
        <taxon>Mytiloidea</taxon>
        <taxon>Mytilidae</taxon>
        <taxon>Mytilinae</taxon>
        <taxon>Mytilus</taxon>
    </lineage>
</organism>
<dbReference type="PROSITE" id="PS50195">
    <property type="entry name" value="PX"/>
    <property type="match status" value="1"/>
</dbReference>
<keyword evidence="8" id="KW-0653">Protein transport</keyword>
<keyword evidence="9" id="KW-0007">Acetylation</keyword>
<keyword evidence="11" id="KW-0966">Cell projection</keyword>
<dbReference type="FunFam" id="3.30.1520.10:FF:000016">
    <property type="entry name" value="Sorting nexin 2"/>
    <property type="match status" value="1"/>
</dbReference>
<feature type="compositionally biased region" description="Basic and acidic residues" evidence="13">
    <location>
        <begin position="25"/>
        <end position="50"/>
    </location>
</feature>
<dbReference type="Pfam" id="PF00787">
    <property type="entry name" value="PX"/>
    <property type="match status" value="1"/>
</dbReference>
<dbReference type="PANTHER" id="PTHR10555">
    <property type="entry name" value="SORTING NEXIN"/>
    <property type="match status" value="1"/>
</dbReference>
<dbReference type="InterPro" id="IPR015404">
    <property type="entry name" value="Vps5_C"/>
</dbReference>
<evidence type="ECO:0000256" key="1">
    <source>
        <dbReference type="ARBA" id="ARBA00004316"/>
    </source>
</evidence>
<dbReference type="EMBL" id="CACVKT020003995">
    <property type="protein sequence ID" value="CAC5387310.1"/>
    <property type="molecule type" value="Genomic_DNA"/>
</dbReference>
<dbReference type="GO" id="GO:0005829">
    <property type="term" value="C:cytosol"/>
    <property type="evidence" value="ECO:0007669"/>
    <property type="project" value="GOC"/>
</dbReference>
<dbReference type="SUPFAM" id="SSF64268">
    <property type="entry name" value="PX domain"/>
    <property type="match status" value="1"/>
</dbReference>
<dbReference type="GO" id="GO:0031901">
    <property type="term" value="C:early endosome membrane"/>
    <property type="evidence" value="ECO:0007669"/>
    <property type="project" value="UniProtKB-SubCell"/>
</dbReference>
<feature type="compositionally biased region" description="Low complexity" evidence="13">
    <location>
        <begin position="118"/>
        <end position="134"/>
    </location>
</feature>
<dbReference type="InterPro" id="IPR001683">
    <property type="entry name" value="PX_dom"/>
</dbReference>
<dbReference type="FunFam" id="1.20.1270.60:FF:000012">
    <property type="entry name" value="Sorting nexin 2"/>
    <property type="match status" value="1"/>
</dbReference>
<dbReference type="CDD" id="cd07623">
    <property type="entry name" value="BAR_SNX1_2"/>
    <property type="match status" value="1"/>
</dbReference>
<keyword evidence="16" id="KW-1185">Reference proteome</keyword>
<proteinExistence type="inferred from homology"/>
<dbReference type="Gene3D" id="3.30.1520.10">
    <property type="entry name" value="Phox-like domain"/>
    <property type="match status" value="1"/>
</dbReference>
<comment type="subcellular location">
    <subcellularLocation>
        <location evidence="1">Cell projection</location>
    </subcellularLocation>
    <subcellularLocation>
        <location evidence="2">Early endosome membrane</location>
        <topology evidence="2">Peripheral membrane protein</topology>
        <orientation evidence="2">Cytoplasmic side</orientation>
    </subcellularLocation>
</comment>
<evidence type="ECO:0000256" key="7">
    <source>
        <dbReference type="ARBA" id="ARBA00022753"/>
    </source>
</evidence>
<evidence type="ECO:0000256" key="12">
    <source>
        <dbReference type="ARBA" id="ARBA00045620"/>
    </source>
</evidence>
<evidence type="ECO:0000313" key="16">
    <source>
        <dbReference type="Proteomes" id="UP000507470"/>
    </source>
</evidence>
<gene>
    <name evidence="15" type="ORF">MCOR_22663</name>
</gene>
<dbReference type="SMART" id="SM00312">
    <property type="entry name" value="PX"/>
    <property type="match status" value="1"/>
</dbReference>
<evidence type="ECO:0000256" key="3">
    <source>
        <dbReference type="ARBA" id="ARBA00010883"/>
    </source>
</evidence>
<evidence type="ECO:0000256" key="2">
    <source>
        <dbReference type="ARBA" id="ARBA00004469"/>
    </source>
</evidence>
<sequence length="526" mass="60102">MADEREPPPMEESNENNEDDIFSEAIEKKTTDESKTEEQPVIDSKQEEPTRVPIKANINTDDLFSGEGDEVKLDSEEEEEEEEEVPEPEPSKTDDSNPFNSVEPPKPVEEPTPTPQISVSSHSSSSAVKVTASKPSKEEEEEEDEFTIDIKISDPQKMGDGMGAYMVYRVRTKTTVPAFRKAELSVLRRFSDFLGLHSKLADKHVSKGVIVPPAPEKSVIGMTKIKVSKDDSGSSDFIEKRRAALERFLTRTASHPLLRMDPDFRDFLEREGDLPKSTNTSALSGAGVMRLFHKVGDAVDKISFKMDESDEWFDERHQQIENLDVQLRKLHSSMETLVHHRKELSLTTMHFSKSAAMLGNAEEHTALSRALSQLAETEERIEIIQHDQADHDFYLMAELLKDYISLLGSVKEVFHERFKTYKVWKEAEATLTKKRENKAKLELAGKNDKVPQAQNEITEWSEKVEKGKEDFEKISQTIRKEMGRFDRHRVEDFKTTVVRYLEQLMENQQKLIKCWEAFLPEAKAIA</sequence>
<dbReference type="PANTHER" id="PTHR10555:SF170">
    <property type="entry name" value="FI18122P1"/>
    <property type="match status" value="1"/>
</dbReference>
<comment type="function">
    <text evidence="12">Involved in several stages of intracellular trafficking. Interacts with membranes containing phosphatidylinositol 3-phosphate (PtdIns(3P)) or phosphatidylinositol 3,5-bisphosphate (PtdIns(3,5)P2). Acts in part as component of the retromer membrane-deforming SNX-BAR subcomplex. The SNX-BAR retromer mediates retrograde transport of cargo proteins from endosomes to the trans-Golgi network (TGN) and is involved in endosome-to-plasma membrane transport for cargo protein recycling. The SNX-BAR subcomplex functions to deform the donor membrane into a tubular profile called endosome-to-TGN transport carrier (ETC). Can sense membrane curvature and has in vitro vesicle-to-membrane remodeling activity. Required for retrograde endosome-to-TGN transport of TGN38. Promotes KALRN- and RHOG-dependent but retromer-independent membrane remodeling such as lamellipodium formation; the function is dependent on GEF activity of KALRN.</text>
</comment>
<dbReference type="InterPro" id="IPR036871">
    <property type="entry name" value="PX_dom_sf"/>
</dbReference>
<feature type="compositionally biased region" description="Acidic residues" evidence="13">
    <location>
        <begin position="75"/>
        <end position="87"/>
    </location>
</feature>
<evidence type="ECO:0000256" key="8">
    <source>
        <dbReference type="ARBA" id="ARBA00022927"/>
    </source>
</evidence>
<evidence type="ECO:0000259" key="14">
    <source>
        <dbReference type="PROSITE" id="PS50195"/>
    </source>
</evidence>
<feature type="region of interest" description="Disordered" evidence="13">
    <location>
        <begin position="1"/>
        <end position="146"/>
    </location>
</feature>
<dbReference type="Proteomes" id="UP000507470">
    <property type="component" value="Unassembled WGS sequence"/>
</dbReference>